<evidence type="ECO:0000256" key="3">
    <source>
        <dbReference type="RuleBase" id="RU000363"/>
    </source>
</evidence>
<dbReference type="PRINTS" id="PR00081">
    <property type="entry name" value="GDHRDH"/>
</dbReference>
<dbReference type="SUPFAM" id="SSF51735">
    <property type="entry name" value="NAD(P)-binding Rossmann-fold domains"/>
    <property type="match status" value="1"/>
</dbReference>
<dbReference type="GO" id="GO:0016491">
    <property type="term" value="F:oxidoreductase activity"/>
    <property type="evidence" value="ECO:0007669"/>
    <property type="project" value="UniProtKB-KW"/>
</dbReference>
<dbReference type="OrthoDB" id="1235794at2"/>
<dbReference type="Pfam" id="PF00106">
    <property type="entry name" value="adh_short"/>
    <property type="match status" value="1"/>
</dbReference>
<dbReference type="EMBL" id="CP014504">
    <property type="protein sequence ID" value="AMP97260.1"/>
    <property type="molecule type" value="Genomic_DNA"/>
</dbReference>
<dbReference type="KEGG" id="pcm:AY601_0294"/>
<dbReference type="PANTHER" id="PTHR43976:SF16">
    <property type="entry name" value="SHORT-CHAIN DEHYDROGENASE_REDUCTASE FAMILY PROTEIN"/>
    <property type="match status" value="1"/>
</dbReference>
<dbReference type="NCBIfam" id="NF006114">
    <property type="entry name" value="PRK08263.1"/>
    <property type="match status" value="1"/>
</dbReference>
<dbReference type="AlphaFoldDB" id="A0A127V7M7"/>
<dbReference type="PATRIC" id="fig|188932.3.peg.299"/>
<evidence type="ECO:0000313" key="4">
    <source>
        <dbReference type="EMBL" id="AMP97260.1"/>
    </source>
</evidence>
<evidence type="ECO:0000256" key="1">
    <source>
        <dbReference type="ARBA" id="ARBA00006484"/>
    </source>
</evidence>
<dbReference type="InterPro" id="IPR002347">
    <property type="entry name" value="SDR_fam"/>
</dbReference>
<dbReference type="PRINTS" id="PR00080">
    <property type="entry name" value="SDRFAMILY"/>
</dbReference>
<evidence type="ECO:0000256" key="2">
    <source>
        <dbReference type="ARBA" id="ARBA00023002"/>
    </source>
</evidence>
<proteinExistence type="inferred from homology"/>
<evidence type="ECO:0000313" key="5">
    <source>
        <dbReference type="Proteomes" id="UP000071561"/>
    </source>
</evidence>
<dbReference type="Gene3D" id="3.40.50.720">
    <property type="entry name" value="NAD(P)-binding Rossmann-like Domain"/>
    <property type="match status" value="1"/>
</dbReference>
<dbReference type="InterPro" id="IPR036291">
    <property type="entry name" value="NAD(P)-bd_dom_sf"/>
</dbReference>
<sequence>MTNSETTTKVWFITGSSRGLGRNLTESVLASGAYVVATARNPEKLNDLLAKYPDQLYTVKLEVTDQNQINQAVKAAIGHFGRINVLVNNAGFGITGAAEAFTDEEVRSQLETNLYAPIAITRAILPYMRKQRSGRILQISSVGGRVGHFGLTIYQAAKFGLGGFSEALAQEVAHLGIYVTSVEPGGFRTDWAGDSMSYAQTVEGYESTVDQIAGLFKAGNFVPMGDPDKAAKVMIDLVEHPNPPVHLILGSEAVGLIKHAEALKTAEFEEWIPVSVSTDHTNAVNFLETEEGKTLLKKA</sequence>
<comment type="similarity">
    <text evidence="1 3">Belongs to the short-chain dehydrogenases/reductases (SDR) family.</text>
</comment>
<dbReference type="NCBIfam" id="NF004824">
    <property type="entry name" value="PRK06180.1"/>
    <property type="match status" value="1"/>
</dbReference>
<gene>
    <name evidence="4" type="ORF">AY601_0294</name>
</gene>
<dbReference type="InterPro" id="IPR051911">
    <property type="entry name" value="SDR_oxidoreductase"/>
</dbReference>
<keyword evidence="2" id="KW-0560">Oxidoreductase</keyword>
<reference evidence="4 5" key="1">
    <citation type="submission" date="2016-03" db="EMBL/GenBank/DDBJ databases">
        <title>Complete genome sequence of Pedobacter cryoconitis PAMC 27485.</title>
        <authorList>
            <person name="Lee J."/>
            <person name="Kim O.-S."/>
        </authorList>
    </citation>
    <scope>NUCLEOTIDE SEQUENCE [LARGE SCALE GENOMIC DNA]</scope>
    <source>
        <strain evidence="4 5">PAMC 27485</strain>
    </source>
</reference>
<dbReference type="PANTHER" id="PTHR43976">
    <property type="entry name" value="SHORT CHAIN DEHYDROGENASE"/>
    <property type="match status" value="1"/>
</dbReference>
<organism evidence="4 5">
    <name type="scientific">Pedobacter cryoconitis</name>
    <dbReference type="NCBI Taxonomy" id="188932"/>
    <lineage>
        <taxon>Bacteria</taxon>
        <taxon>Pseudomonadati</taxon>
        <taxon>Bacteroidota</taxon>
        <taxon>Sphingobacteriia</taxon>
        <taxon>Sphingobacteriales</taxon>
        <taxon>Sphingobacteriaceae</taxon>
        <taxon>Pedobacter</taxon>
    </lineage>
</organism>
<dbReference type="CDD" id="cd05374">
    <property type="entry name" value="17beta-HSD-like_SDR_c"/>
    <property type="match status" value="1"/>
</dbReference>
<name>A0A127V7M7_9SPHI</name>
<dbReference type="RefSeq" id="WP_068395488.1">
    <property type="nucleotide sequence ID" value="NZ_CP014504.1"/>
</dbReference>
<protein>
    <submittedName>
        <fullName evidence="4">Oxidoreductase</fullName>
    </submittedName>
</protein>
<accession>A0A127V7M7</accession>
<dbReference type="Proteomes" id="UP000071561">
    <property type="component" value="Chromosome"/>
</dbReference>
<keyword evidence="5" id="KW-1185">Reference proteome</keyword>